<dbReference type="EMBL" id="CAJRST010011112">
    <property type="protein sequence ID" value="CAG5917264.1"/>
    <property type="molecule type" value="Genomic_DNA"/>
</dbReference>
<evidence type="ECO:0000313" key="2">
    <source>
        <dbReference type="Proteomes" id="UP000677803"/>
    </source>
</evidence>
<dbReference type="InterPro" id="IPR027417">
    <property type="entry name" value="P-loop_NTPase"/>
</dbReference>
<gene>
    <name evidence="1" type="ORF">MMEN_LOCUS10066</name>
</gene>
<name>A0A8S4B1V8_9TELE</name>
<proteinExistence type="predicted"/>
<keyword evidence="2" id="KW-1185">Reference proteome</keyword>
<accession>A0A8S4B1V8</accession>
<protein>
    <submittedName>
        <fullName evidence="1">(Atlantic silverside) hypothetical protein</fullName>
    </submittedName>
</protein>
<dbReference type="Proteomes" id="UP000677803">
    <property type="component" value="Unassembled WGS sequence"/>
</dbReference>
<dbReference type="AlphaFoldDB" id="A0A8S4B1V8"/>
<organism evidence="1 2">
    <name type="scientific">Menidia menidia</name>
    <name type="common">Atlantic silverside</name>
    <dbReference type="NCBI Taxonomy" id="238744"/>
    <lineage>
        <taxon>Eukaryota</taxon>
        <taxon>Metazoa</taxon>
        <taxon>Chordata</taxon>
        <taxon>Craniata</taxon>
        <taxon>Vertebrata</taxon>
        <taxon>Euteleostomi</taxon>
        <taxon>Actinopterygii</taxon>
        <taxon>Neopterygii</taxon>
        <taxon>Teleostei</taxon>
        <taxon>Neoteleostei</taxon>
        <taxon>Acanthomorphata</taxon>
        <taxon>Ovalentaria</taxon>
        <taxon>Atherinomorphae</taxon>
        <taxon>Atheriniformes</taxon>
        <taxon>Atherinopsidae</taxon>
        <taxon>Menidiinae</taxon>
        <taxon>Menidia</taxon>
    </lineage>
</organism>
<evidence type="ECO:0000313" key="1">
    <source>
        <dbReference type="EMBL" id="CAG5917264.1"/>
    </source>
</evidence>
<dbReference type="Gene3D" id="3.40.50.300">
    <property type="entry name" value="P-loop containing nucleotide triphosphate hydrolases"/>
    <property type="match status" value="1"/>
</dbReference>
<sequence>MAAAGDKKPLKRRGSYELIPPNMSELRVVLLGGSWAERRDVGNFILGEEGFNPKPQIFFRGSGTLEPEKKIAVINIEDPQVSTNDKLTKFIKDCERASHPGPHVFLLVH</sequence>
<comment type="caution">
    <text evidence="1">The sequence shown here is derived from an EMBL/GenBank/DDBJ whole genome shotgun (WGS) entry which is preliminary data.</text>
</comment>
<reference evidence="1" key="1">
    <citation type="submission" date="2021-05" db="EMBL/GenBank/DDBJ databases">
        <authorList>
            <person name="Tigano A."/>
        </authorList>
    </citation>
    <scope>NUCLEOTIDE SEQUENCE</scope>
</reference>
<dbReference type="OrthoDB" id="8954335at2759"/>